<dbReference type="AlphaFoldDB" id="A0A6C2U745"/>
<dbReference type="InterPro" id="IPR036881">
    <property type="entry name" value="Glyco_hydro_3_C_sf"/>
</dbReference>
<sequence>MTTKLTTHIATIFLSASASMAAELYHADWIDFNKNGRKDVYEDSKADIDARIDDLLSQMTMDEKTGQMVTLYGWGRVLKDEYPSEAWKQASWKDGVANIDEQGNFPHGGKHTDPAGHVEFIRRHQRWFVEETRLGIPVDFSNEGIRGLCHNYCTSFPNQLGRGATFNRQLEYEIGKVTALEAKALGYSNVYSPILDVLQDPRWGRCREVYGESPYLVGELGLQHVKGLQDQKIVSTPKHFAVYSAPYGGKDNVRGDCLIPFRSMHEIHLEPFRKAFMEGNALGVMSTYASYDGEAVAGSDYFLTDLLRDTYGFKGYVVSDSGAIWFQHVHHATTENAKQSIVRSVNAGNNVRTNFQQPEKFLNPLREAIEEGLISVETIDEMVRDVLYVKFWMGLFDNPYIGLDDAPERIRTDKARLLALQAARESVVLMRNTDSLLPLESSKYKRILVCGPSADDASLMQEHYGPHRSEIVTPLQGIRDAFAGSSQVDYIRGCDFFGEQFPDSDILRNYKPSAKELAEIDKAVAKARKSDLIIVCMGDSRKTVGESVSRSALTLPRLQEVFLQKLVETGRPVVLVLLNGRPVVLNNAQDGIPAILSTFFAGEAAGTALADCLSGKYNPGGRLPYTTPRTVGQLPLAIPYRQFSWIGGGNAYVDNPLFHFGYGLSYTTFEYDDLEIFVEGQGDAAKISVSFSVKNSGDRAGDVVPQLYVRDVVASVSPFKKQLRGFERVHLKAGEAKQVTLVLDAGRDLKMMNLDNQWVVEPGLFEFIIADSYNEDDIRLGEVIVLNDNGNWDSSSVQSLDIVELVGQPRFQPGHPPENVLDSDHKSRWATNEKDPALTFLCREEFNQIGFIWYNGAGRTYPFEVLVSDDQKTWTEIYRGIGGKTRFADLHDLPLITNKYIRVQFHGNSENEFTSMHKVIFTNKMQL</sequence>
<dbReference type="SUPFAM" id="SSF51445">
    <property type="entry name" value="(Trans)glycosidases"/>
    <property type="match status" value="1"/>
</dbReference>
<dbReference type="PANTHER" id="PTHR30620">
    <property type="entry name" value="PERIPLASMIC BETA-GLUCOSIDASE-RELATED"/>
    <property type="match status" value="1"/>
</dbReference>
<dbReference type="Gene3D" id="2.60.40.10">
    <property type="entry name" value="Immunoglobulins"/>
    <property type="match status" value="1"/>
</dbReference>
<dbReference type="Proteomes" id="UP000366872">
    <property type="component" value="Unassembled WGS sequence"/>
</dbReference>
<dbReference type="InterPro" id="IPR036962">
    <property type="entry name" value="Glyco_hydro_3_N_sf"/>
</dbReference>
<dbReference type="InterPro" id="IPR000421">
    <property type="entry name" value="FA58C"/>
</dbReference>
<gene>
    <name evidence="4" type="ORF">PDESU_04298</name>
</gene>
<feature type="signal peptide" evidence="2">
    <location>
        <begin position="1"/>
        <end position="21"/>
    </location>
</feature>
<evidence type="ECO:0000313" key="5">
    <source>
        <dbReference type="Proteomes" id="UP000366872"/>
    </source>
</evidence>
<dbReference type="InterPro" id="IPR008979">
    <property type="entry name" value="Galactose-bd-like_sf"/>
</dbReference>
<dbReference type="Pfam" id="PF01915">
    <property type="entry name" value="Glyco_hydro_3_C"/>
    <property type="match status" value="1"/>
</dbReference>
<dbReference type="SUPFAM" id="SSF49785">
    <property type="entry name" value="Galactose-binding domain-like"/>
    <property type="match status" value="1"/>
</dbReference>
<dbReference type="InterPro" id="IPR051915">
    <property type="entry name" value="Cellulose_Degrad_GH3"/>
</dbReference>
<dbReference type="InterPro" id="IPR017853">
    <property type="entry name" value="GH"/>
</dbReference>
<evidence type="ECO:0000313" key="4">
    <source>
        <dbReference type="EMBL" id="VGO15713.1"/>
    </source>
</evidence>
<keyword evidence="5" id="KW-1185">Reference proteome</keyword>
<reference evidence="4 5" key="1">
    <citation type="submission" date="2019-04" db="EMBL/GenBank/DDBJ databases">
        <authorList>
            <person name="Van Vliet M D."/>
        </authorList>
    </citation>
    <scope>NUCLEOTIDE SEQUENCE [LARGE SCALE GENOMIC DNA]</scope>
    <source>
        <strain evidence="4 5">F1</strain>
    </source>
</reference>
<name>A0A6C2U745_PONDE</name>
<organism evidence="4 5">
    <name type="scientific">Pontiella desulfatans</name>
    <dbReference type="NCBI Taxonomy" id="2750659"/>
    <lineage>
        <taxon>Bacteria</taxon>
        <taxon>Pseudomonadati</taxon>
        <taxon>Kiritimatiellota</taxon>
        <taxon>Kiritimatiellia</taxon>
        <taxon>Kiritimatiellales</taxon>
        <taxon>Pontiellaceae</taxon>
        <taxon>Pontiella</taxon>
    </lineage>
</organism>
<dbReference type="Pfam" id="PF14310">
    <property type="entry name" value="Fn3-like"/>
    <property type="match status" value="1"/>
</dbReference>
<dbReference type="PANTHER" id="PTHR30620:SF123">
    <property type="entry name" value="BETA-XYLOSIDASE"/>
    <property type="match status" value="1"/>
</dbReference>
<feature type="chain" id="PRO_5025439702" evidence="2">
    <location>
        <begin position="22"/>
        <end position="927"/>
    </location>
</feature>
<proteinExistence type="predicted"/>
<accession>A0A6C2U745</accession>
<keyword evidence="2" id="KW-0732">Signal</keyword>
<dbReference type="InterPro" id="IPR001764">
    <property type="entry name" value="Glyco_hydro_3_N"/>
</dbReference>
<evidence type="ECO:0000256" key="2">
    <source>
        <dbReference type="SAM" id="SignalP"/>
    </source>
</evidence>
<dbReference type="GO" id="GO:0009251">
    <property type="term" value="P:glucan catabolic process"/>
    <property type="evidence" value="ECO:0007669"/>
    <property type="project" value="TreeGrafter"/>
</dbReference>
<dbReference type="SUPFAM" id="SSF52279">
    <property type="entry name" value="Beta-D-glucan exohydrolase, C-terminal domain"/>
    <property type="match status" value="1"/>
</dbReference>
<dbReference type="Gene3D" id="3.40.50.1700">
    <property type="entry name" value="Glycoside hydrolase family 3 C-terminal domain"/>
    <property type="match status" value="1"/>
</dbReference>
<keyword evidence="1" id="KW-0378">Hydrolase</keyword>
<dbReference type="Gene3D" id="2.60.120.260">
    <property type="entry name" value="Galactose-binding domain-like"/>
    <property type="match status" value="1"/>
</dbReference>
<evidence type="ECO:0000256" key="1">
    <source>
        <dbReference type="ARBA" id="ARBA00022801"/>
    </source>
</evidence>
<protein>
    <submittedName>
        <fullName evidence="4">Beta-glucosidase BoGH3B</fullName>
    </submittedName>
</protein>
<dbReference type="PRINTS" id="PR00133">
    <property type="entry name" value="GLHYDRLASE3"/>
</dbReference>
<dbReference type="InterPro" id="IPR002772">
    <property type="entry name" value="Glyco_hydro_3_C"/>
</dbReference>
<dbReference type="Gene3D" id="3.20.20.300">
    <property type="entry name" value="Glycoside hydrolase, family 3, N-terminal domain"/>
    <property type="match status" value="1"/>
</dbReference>
<dbReference type="InterPro" id="IPR026891">
    <property type="entry name" value="Fn3-like"/>
</dbReference>
<dbReference type="GO" id="GO:0008422">
    <property type="term" value="F:beta-glucosidase activity"/>
    <property type="evidence" value="ECO:0007669"/>
    <property type="project" value="TreeGrafter"/>
</dbReference>
<dbReference type="RefSeq" id="WP_168442482.1">
    <property type="nucleotide sequence ID" value="NZ_CAAHFG010000003.1"/>
</dbReference>
<evidence type="ECO:0000259" key="3">
    <source>
        <dbReference type="SMART" id="SM01217"/>
    </source>
</evidence>
<feature type="domain" description="Fibronectin type III-like" evidence="3">
    <location>
        <begin position="703"/>
        <end position="773"/>
    </location>
</feature>
<dbReference type="SMART" id="SM01217">
    <property type="entry name" value="Fn3_like"/>
    <property type="match status" value="1"/>
</dbReference>
<dbReference type="InterPro" id="IPR013783">
    <property type="entry name" value="Ig-like_fold"/>
</dbReference>
<dbReference type="EMBL" id="CAAHFG010000003">
    <property type="protein sequence ID" value="VGO15713.1"/>
    <property type="molecule type" value="Genomic_DNA"/>
</dbReference>
<dbReference type="Pfam" id="PF00933">
    <property type="entry name" value="Glyco_hydro_3"/>
    <property type="match status" value="1"/>
</dbReference>
<dbReference type="Pfam" id="PF00754">
    <property type="entry name" value="F5_F8_type_C"/>
    <property type="match status" value="1"/>
</dbReference>